<organism evidence="5 6">
    <name type="scientific">Oceanirhabdus seepicola</name>
    <dbReference type="NCBI Taxonomy" id="2828781"/>
    <lineage>
        <taxon>Bacteria</taxon>
        <taxon>Bacillati</taxon>
        <taxon>Bacillota</taxon>
        <taxon>Clostridia</taxon>
        <taxon>Eubacteriales</taxon>
        <taxon>Clostridiaceae</taxon>
        <taxon>Oceanirhabdus</taxon>
    </lineage>
</organism>
<dbReference type="EMBL" id="JAGSOJ010000004">
    <property type="protein sequence ID" value="MCM1991734.1"/>
    <property type="molecule type" value="Genomic_DNA"/>
</dbReference>
<keyword evidence="3" id="KW-0804">Transcription</keyword>
<reference evidence="5" key="2">
    <citation type="submission" date="2021-04" db="EMBL/GenBank/DDBJ databases">
        <authorList>
            <person name="Dong X."/>
        </authorList>
    </citation>
    <scope>NUCLEOTIDE SEQUENCE</scope>
    <source>
        <strain evidence="5">ZWT</strain>
    </source>
</reference>
<dbReference type="InterPro" id="IPR000835">
    <property type="entry name" value="HTH_MarR-typ"/>
</dbReference>
<dbReference type="PROSITE" id="PS01117">
    <property type="entry name" value="HTH_MARR_1"/>
    <property type="match status" value="1"/>
</dbReference>
<accession>A0A9J6P6H5</accession>
<dbReference type="PANTHER" id="PTHR42756">
    <property type="entry name" value="TRANSCRIPTIONAL REGULATOR, MARR"/>
    <property type="match status" value="1"/>
</dbReference>
<dbReference type="Gene3D" id="1.10.10.10">
    <property type="entry name" value="Winged helix-like DNA-binding domain superfamily/Winged helix DNA-binding domain"/>
    <property type="match status" value="1"/>
</dbReference>
<dbReference type="GO" id="GO:0003677">
    <property type="term" value="F:DNA binding"/>
    <property type="evidence" value="ECO:0007669"/>
    <property type="project" value="UniProtKB-KW"/>
</dbReference>
<dbReference type="Pfam" id="PF01047">
    <property type="entry name" value="MarR"/>
    <property type="match status" value="1"/>
</dbReference>
<feature type="domain" description="HTH marR-type" evidence="4">
    <location>
        <begin position="3"/>
        <end position="139"/>
    </location>
</feature>
<dbReference type="SMART" id="SM00347">
    <property type="entry name" value="HTH_MARR"/>
    <property type="match status" value="1"/>
</dbReference>
<dbReference type="AlphaFoldDB" id="A0A9J6P6H5"/>
<proteinExistence type="predicted"/>
<dbReference type="Proteomes" id="UP001056429">
    <property type="component" value="Unassembled WGS sequence"/>
</dbReference>
<name>A0A9J6P6H5_9CLOT</name>
<evidence type="ECO:0000256" key="1">
    <source>
        <dbReference type="ARBA" id="ARBA00023015"/>
    </source>
</evidence>
<protein>
    <submittedName>
        <fullName evidence="5">MarR family transcriptional regulator</fullName>
    </submittedName>
</protein>
<keyword evidence="2" id="KW-0238">DNA-binding</keyword>
<evidence type="ECO:0000256" key="2">
    <source>
        <dbReference type="ARBA" id="ARBA00023125"/>
    </source>
</evidence>
<evidence type="ECO:0000259" key="4">
    <source>
        <dbReference type="PROSITE" id="PS50995"/>
    </source>
</evidence>
<evidence type="ECO:0000313" key="6">
    <source>
        <dbReference type="Proteomes" id="UP001056429"/>
    </source>
</evidence>
<dbReference type="InterPro" id="IPR036390">
    <property type="entry name" value="WH_DNA-bd_sf"/>
</dbReference>
<keyword evidence="1" id="KW-0805">Transcription regulation</keyword>
<dbReference type="RefSeq" id="WP_250860875.1">
    <property type="nucleotide sequence ID" value="NZ_JAGSOJ010000004.1"/>
</dbReference>
<dbReference type="GO" id="GO:0003700">
    <property type="term" value="F:DNA-binding transcription factor activity"/>
    <property type="evidence" value="ECO:0007669"/>
    <property type="project" value="InterPro"/>
</dbReference>
<evidence type="ECO:0000313" key="5">
    <source>
        <dbReference type="EMBL" id="MCM1991734.1"/>
    </source>
</evidence>
<dbReference type="InterPro" id="IPR036388">
    <property type="entry name" value="WH-like_DNA-bd_sf"/>
</dbReference>
<sequence>MQYESFGKYISAIYRHQQIVINNQLNPYGIGSGQYIFLINIHKHEGMSQKELSNLITIDKTTTAKAVKKLEDEGYIYREQDEEDKRYHKLYLTQKGKDFIPTLKKILRSNTETLSSGMSDKQHDLTIESLKLMLENVCKSVDDLRKKEE</sequence>
<dbReference type="PANTHER" id="PTHR42756:SF2">
    <property type="entry name" value="MARR FAMILY REGULATORY PROTEIN"/>
    <property type="match status" value="1"/>
</dbReference>
<dbReference type="SUPFAM" id="SSF46785">
    <property type="entry name" value="Winged helix' DNA-binding domain"/>
    <property type="match status" value="1"/>
</dbReference>
<keyword evidence="6" id="KW-1185">Reference proteome</keyword>
<evidence type="ECO:0000256" key="3">
    <source>
        <dbReference type="ARBA" id="ARBA00023163"/>
    </source>
</evidence>
<dbReference type="PROSITE" id="PS50995">
    <property type="entry name" value="HTH_MARR_2"/>
    <property type="match status" value="1"/>
</dbReference>
<dbReference type="InterPro" id="IPR023187">
    <property type="entry name" value="Tscrpt_reg_MarR-type_CS"/>
</dbReference>
<dbReference type="PRINTS" id="PR00598">
    <property type="entry name" value="HTHMARR"/>
</dbReference>
<reference evidence="5" key="1">
    <citation type="journal article" date="2021" name="mSystems">
        <title>Bacteria and Archaea Synergistically Convert Glycine Betaine to Biogenic Methane in the Formosa Cold Seep of the South China Sea.</title>
        <authorList>
            <person name="Li L."/>
            <person name="Zhang W."/>
            <person name="Zhang S."/>
            <person name="Song L."/>
            <person name="Sun Q."/>
            <person name="Zhang H."/>
            <person name="Xiang H."/>
            <person name="Dong X."/>
        </authorList>
    </citation>
    <scope>NUCLEOTIDE SEQUENCE</scope>
    <source>
        <strain evidence="5">ZWT</strain>
    </source>
</reference>
<comment type="caution">
    <text evidence="5">The sequence shown here is derived from an EMBL/GenBank/DDBJ whole genome shotgun (WGS) entry which is preliminary data.</text>
</comment>
<gene>
    <name evidence="5" type="ORF">KDK92_18505</name>
</gene>